<dbReference type="GO" id="GO:0017108">
    <property type="term" value="F:5'-flap endonuclease activity"/>
    <property type="evidence" value="ECO:0007669"/>
    <property type="project" value="InterPro"/>
</dbReference>
<keyword evidence="2" id="KW-0378">Hydrolase</keyword>
<name>A0A0C6FXP6_9HYPH</name>
<evidence type="ECO:0000313" key="5">
    <source>
        <dbReference type="Proteomes" id="UP000061432"/>
    </source>
</evidence>
<keyword evidence="4" id="KW-0614">Plasmid</keyword>
<dbReference type="GO" id="GO:0003677">
    <property type="term" value="F:DNA binding"/>
    <property type="evidence" value="ECO:0007669"/>
    <property type="project" value="InterPro"/>
</dbReference>
<evidence type="ECO:0000313" key="4">
    <source>
        <dbReference type="EMBL" id="BAQ50354.1"/>
    </source>
</evidence>
<keyword evidence="4" id="KW-0269">Exonuclease</keyword>
<sequence>MTIHIYDGMAVLRRRFDDHLPGPFGRGPRSVFNEMLAIKPGDVAIWCFEGRGAKQARQKFFPGYKDRPSQMTDGLHALVNLTRDALKHTKALQVAVPQREADDVIGHLCGIYGIGTGDDITVHTVDRDLLQLAGPKVWIDGVKPLKIIVDKDDVKKDVVLTPSEIRLYKALCGDPSDRIPGMPGFGPKAFAACNRAWLNSALQQLVAGHPKPALFEHAGVKPAMAQRMCNPEQAEQLRVFWKIVGFLPLPDDWQSNIITGKPDRAAGSALLQQFMH</sequence>
<dbReference type="RefSeq" id="WP_060851397.1">
    <property type="nucleotide sequence ID" value="NZ_AP014707.1"/>
</dbReference>
<organism evidence="4 5">
    <name type="scientific">Methylobacterium aquaticum</name>
    <dbReference type="NCBI Taxonomy" id="270351"/>
    <lineage>
        <taxon>Bacteria</taxon>
        <taxon>Pseudomonadati</taxon>
        <taxon>Pseudomonadota</taxon>
        <taxon>Alphaproteobacteria</taxon>
        <taxon>Hyphomicrobiales</taxon>
        <taxon>Methylobacteriaceae</taxon>
        <taxon>Methylobacterium</taxon>
    </lineage>
</organism>
<dbReference type="InterPro" id="IPR020046">
    <property type="entry name" value="5-3_exonucl_a-hlix_arch_N"/>
</dbReference>
<accession>A0A0C6FXP6</accession>
<dbReference type="InterPro" id="IPR029060">
    <property type="entry name" value="PIN-like_dom_sf"/>
</dbReference>
<gene>
    <name evidence="4" type="primary">exo</name>
    <name evidence="4" type="ORF">Maq22A_3p50535</name>
</gene>
<dbReference type="EMBL" id="AP014707">
    <property type="protein sequence ID" value="BAQ50354.1"/>
    <property type="molecule type" value="Genomic_DNA"/>
</dbReference>
<dbReference type="Proteomes" id="UP000061432">
    <property type="component" value="Plasmid pMaq22A_3p"/>
</dbReference>
<geneLocation type="plasmid" evidence="5">
    <name>pMaq22A_3p DNA</name>
</geneLocation>
<dbReference type="GO" id="GO:0008409">
    <property type="term" value="F:5'-3' exonuclease activity"/>
    <property type="evidence" value="ECO:0007669"/>
    <property type="project" value="InterPro"/>
</dbReference>
<protein>
    <submittedName>
        <fullName evidence="4">5'-3' exonuclease</fullName>
    </submittedName>
</protein>
<evidence type="ECO:0000256" key="1">
    <source>
        <dbReference type="ARBA" id="ARBA00022722"/>
    </source>
</evidence>
<dbReference type="Gene3D" id="3.40.50.1010">
    <property type="entry name" value="5'-nuclease"/>
    <property type="match status" value="1"/>
</dbReference>
<dbReference type="SUPFAM" id="SSF47807">
    <property type="entry name" value="5' to 3' exonuclease, C-terminal subdomain"/>
    <property type="match status" value="1"/>
</dbReference>
<dbReference type="AlphaFoldDB" id="A0A0C6FXP6"/>
<proteinExistence type="predicted"/>
<evidence type="ECO:0000256" key="2">
    <source>
        <dbReference type="ARBA" id="ARBA00022801"/>
    </source>
</evidence>
<dbReference type="Gene3D" id="1.10.150.20">
    <property type="entry name" value="5' to 3' exonuclease, C-terminal subdomain"/>
    <property type="match status" value="1"/>
</dbReference>
<dbReference type="Pfam" id="PF02739">
    <property type="entry name" value="5_3_exonuc_N"/>
    <property type="match status" value="1"/>
</dbReference>
<dbReference type="SUPFAM" id="SSF88723">
    <property type="entry name" value="PIN domain-like"/>
    <property type="match status" value="1"/>
</dbReference>
<reference evidence="5" key="2">
    <citation type="submission" date="2015-01" db="EMBL/GenBank/DDBJ databases">
        <title>Complete genome sequence of Methylobacterium aquaticum strain 22A.</title>
        <authorList>
            <person name="Tani A."/>
            <person name="Ogura Y."/>
            <person name="Hayashi T."/>
        </authorList>
    </citation>
    <scope>NUCLEOTIDE SEQUENCE [LARGE SCALE GENOMIC DNA]</scope>
    <source>
        <strain evidence="5">MA-22A</strain>
        <plasmid evidence="5">Plasmid pMaq22A_3p DNA</plasmid>
    </source>
</reference>
<dbReference type="PANTHER" id="PTHR42646">
    <property type="entry name" value="FLAP ENDONUCLEASE XNI"/>
    <property type="match status" value="1"/>
</dbReference>
<dbReference type="KEGG" id="maqu:Maq22A_3p50535"/>
<keyword evidence="1" id="KW-0540">Nuclease</keyword>
<feature type="domain" description="5'-3' exonuclease" evidence="3">
    <location>
        <begin position="5"/>
        <end position="259"/>
    </location>
</feature>
<dbReference type="InterPro" id="IPR038969">
    <property type="entry name" value="FEN"/>
</dbReference>
<evidence type="ECO:0000259" key="3">
    <source>
        <dbReference type="SMART" id="SM00475"/>
    </source>
</evidence>
<reference evidence="4 5" key="1">
    <citation type="journal article" date="2015" name="Genome Announc.">
        <title>Complete Genome Sequence of Methylobacterium aquaticum Strain 22A, Isolated from Racomitrium japonicum Moss.</title>
        <authorList>
            <person name="Tani A."/>
            <person name="Ogura Y."/>
            <person name="Hayashi T."/>
            <person name="Kimbara K."/>
        </authorList>
    </citation>
    <scope>NUCLEOTIDE SEQUENCE [LARGE SCALE GENOMIC DNA]</scope>
    <source>
        <strain evidence="4 5">MA-22A</strain>
        <plasmid evidence="5">Plasmid pMaq22A_3p DNA</plasmid>
    </source>
</reference>
<dbReference type="InterPro" id="IPR002421">
    <property type="entry name" value="5-3_exonuclease"/>
</dbReference>
<dbReference type="PATRIC" id="fig|270351.10.peg.7540"/>
<dbReference type="SMART" id="SM00475">
    <property type="entry name" value="53EXOc"/>
    <property type="match status" value="1"/>
</dbReference>
<dbReference type="GO" id="GO:0033567">
    <property type="term" value="P:DNA replication, Okazaki fragment processing"/>
    <property type="evidence" value="ECO:0007669"/>
    <property type="project" value="InterPro"/>
</dbReference>
<dbReference type="OrthoDB" id="9806424at2"/>
<dbReference type="InterPro" id="IPR036279">
    <property type="entry name" value="5-3_exonuclease_C_sf"/>
</dbReference>
<dbReference type="PANTHER" id="PTHR42646:SF2">
    <property type="entry name" value="5'-3' EXONUCLEASE FAMILY PROTEIN"/>
    <property type="match status" value="1"/>
</dbReference>